<protein>
    <recommendedName>
        <fullName evidence="6">Antifreeze protein</fullName>
    </recommendedName>
</protein>
<reference evidence="5" key="1">
    <citation type="submission" date="2014-04" db="EMBL/GenBank/DDBJ databases">
        <title>Evolutionary Origins and Diversification of the Mycorrhizal Mutualists.</title>
        <authorList>
            <consortium name="DOE Joint Genome Institute"/>
            <consortium name="Mycorrhizal Genomics Consortium"/>
            <person name="Kohler A."/>
            <person name="Kuo A."/>
            <person name="Nagy L.G."/>
            <person name="Floudas D."/>
            <person name="Copeland A."/>
            <person name="Barry K.W."/>
            <person name="Cichocki N."/>
            <person name="Veneault-Fourrey C."/>
            <person name="LaButti K."/>
            <person name="Lindquist E.A."/>
            <person name="Lipzen A."/>
            <person name="Lundell T."/>
            <person name="Morin E."/>
            <person name="Murat C."/>
            <person name="Riley R."/>
            <person name="Ohm R."/>
            <person name="Sun H."/>
            <person name="Tunlid A."/>
            <person name="Henrissat B."/>
            <person name="Grigoriev I.V."/>
            <person name="Hibbett D.S."/>
            <person name="Martin F."/>
        </authorList>
    </citation>
    <scope>NUCLEOTIDE SEQUENCE [LARGE SCALE GENOMIC DNA]</scope>
    <source>
        <strain evidence="5">FD-334 SS-4</strain>
    </source>
</reference>
<feature type="chain" id="PRO_5002248467" description="Antifreeze protein" evidence="3">
    <location>
        <begin position="21"/>
        <end position="242"/>
    </location>
</feature>
<keyword evidence="2 3" id="KW-0732">Signal</keyword>
<feature type="signal peptide" evidence="3">
    <location>
        <begin position="1"/>
        <end position="20"/>
    </location>
</feature>
<proteinExistence type="inferred from homology"/>
<keyword evidence="5" id="KW-1185">Reference proteome</keyword>
<dbReference type="OMA" id="IFWQTAG"/>
<gene>
    <name evidence="4" type="ORF">HYPSUDRAFT_186725</name>
</gene>
<evidence type="ECO:0000313" key="4">
    <source>
        <dbReference type="EMBL" id="KJA22031.1"/>
    </source>
</evidence>
<evidence type="ECO:0000256" key="3">
    <source>
        <dbReference type="SAM" id="SignalP"/>
    </source>
</evidence>
<sequence length="242" mass="24263">MYSAGIQTLIGFFLISVTQAALLTPIVLGTAGDFTVLAKSGISTVPSSAITGNIGVSPSASTSLTGFSLVKGLTGTSATSTQVVGQVFASDFTTPTPSQLSTAVSDMQTAFTNGNGRLLPTDTNLLGGTLTSQTLAPGLYKWTSKVLVTTSLTLIGLPTDVWIFQIAGGLEFASGAKTVLAGGLAANVFWVVTGATTLQAGSVLDGVILGSSNVALVTGATVNGRILSQTAVSIEKSTVNPA</sequence>
<dbReference type="EMBL" id="KN817553">
    <property type="protein sequence ID" value="KJA22031.1"/>
    <property type="molecule type" value="Genomic_DNA"/>
</dbReference>
<dbReference type="AlphaFoldDB" id="A0A0D2NZX2"/>
<comment type="similarity">
    <text evidence="1">Belongs to the ice-binding protein family.</text>
</comment>
<evidence type="ECO:0000256" key="1">
    <source>
        <dbReference type="ARBA" id="ARBA00005445"/>
    </source>
</evidence>
<dbReference type="Proteomes" id="UP000054270">
    <property type="component" value="Unassembled WGS sequence"/>
</dbReference>
<dbReference type="OrthoDB" id="10264374at2759"/>
<dbReference type="STRING" id="945553.A0A0D2NZX2"/>
<evidence type="ECO:0000313" key="5">
    <source>
        <dbReference type="Proteomes" id="UP000054270"/>
    </source>
</evidence>
<accession>A0A0D2NZX2</accession>
<evidence type="ECO:0000256" key="2">
    <source>
        <dbReference type="ARBA" id="ARBA00022729"/>
    </source>
</evidence>
<evidence type="ECO:0008006" key="6">
    <source>
        <dbReference type="Google" id="ProtNLM"/>
    </source>
</evidence>
<dbReference type="Pfam" id="PF11999">
    <property type="entry name" value="Ice_binding"/>
    <property type="match status" value="1"/>
</dbReference>
<organism evidence="4 5">
    <name type="scientific">Hypholoma sublateritium (strain FD-334 SS-4)</name>
    <dbReference type="NCBI Taxonomy" id="945553"/>
    <lineage>
        <taxon>Eukaryota</taxon>
        <taxon>Fungi</taxon>
        <taxon>Dikarya</taxon>
        <taxon>Basidiomycota</taxon>
        <taxon>Agaricomycotina</taxon>
        <taxon>Agaricomycetes</taxon>
        <taxon>Agaricomycetidae</taxon>
        <taxon>Agaricales</taxon>
        <taxon>Agaricineae</taxon>
        <taxon>Strophariaceae</taxon>
        <taxon>Hypholoma</taxon>
    </lineage>
</organism>
<dbReference type="InterPro" id="IPR021884">
    <property type="entry name" value="Ice-bd_prot"/>
</dbReference>
<name>A0A0D2NZX2_HYPSF</name>